<evidence type="ECO:0000313" key="2">
    <source>
        <dbReference type="EMBL" id="KAG5442737.1"/>
    </source>
</evidence>
<feature type="signal peptide" evidence="1">
    <location>
        <begin position="1"/>
        <end position="21"/>
    </location>
</feature>
<dbReference type="Proteomes" id="UP000286415">
    <property type="component" value="Unassembled WGS sequence"/>
</dbReference>
<dbReference type="OrthoDB" id="10318842at2759"/>
<organism evidence="2 3">
    <name type="scientific">Clonorchis sinensis</name>
    <name type="common">Chinese liver fluke</name>
    <dbReference type="NCBI Taxonomy" id="79923"/>
    <lineage>
        <taxon>Eukaryota</taxon>
        <taxon>Metazoa</taxon>
        <taxon>Spiralia</taxon>
        <taxon>Lophotrochozoa</taxon>
        <taxon>Platyhelminthes</taxon>
        <taxon>Trematoda</taxon>
        <taxon>Digenea</taxon>
        <taxon>Opisthorchiida</taxon>
        <taxon>Opisthorchiata</taxon>
        <taxon>Opisthorchiidae</taxon>
        <taxon>Clonorchis</taxon>
    </lineage>
</organism>
<sequence>MSHITITLSILMGAAIALGRASTLYAKCKDECKKNAGDVEEDDNISMLSTEISRSLFNLCLDRCTNEDHVRCRALCRKSIDSAPAKRKPCLRRCNALARDRCQEDCNYGGPDCLDKCINLYGYK</sequence>
<feature type="chain" id="PRO_5035922863" evidence="1">
    <location>
        <begin position="22"/>
        <end position="124"/>
    </location>
</feature>
<comment type="caution">
    <text evidence="2">The sequence shown here is derived from an EMBL/GenBank/DDBJ whole genome shotgun (WGS) entry which is preliminary data.</text>
</comment>
<proteinExistence type="predicted"/>
<keyword evidence="3" id="KW-1185">Reference proteome</keyword>
<gene>
    <name evidence="2" type="ORF">CSKR_114049</name>
</gene>
<reference evidence="2 3" key="2">
    <citation type="journal article" date="2021" name="Genomics">
        <title>High-quality reference genome for Clonorchis sinensis.</title>
        <authorList>
            <person name="Young N.D."/>
            <person name="Stroehlein A.J."/>
            <person name="Kinkar L."/>
            <person name="Wang T."/>
            <person name="Sohn W.M."/>
            <person name="Chang B.C.H."/>
            <person name="Kaur P."/>
            <person name="Weisz D."/>
            <person name="Dudchenko O."/>
            <person name="Aiden E.L."/>
            <person name="Korhonen P.K."/>
            <person name="Gasser R.B."/>
        </authorList>
    </citation>
    <scope>NUCLEOTIDE SEQUENCE [LARGE SCALE GENOMIC DNA]</scope>
    <source>
        <strain evidence="2">Cs-k2</strain>
    </source>
</reference>
<dbReference type="AlphaFoldDB" id="A0A8T1M058"/>
<accession>A0A8T1M058</accession>
<protein>
    <submittedName>
        <fullName evidence="2">Uncharacterized protein</fullName>
    </submittedName>
</protein>
<name>A0A8T1M058_CLOSI</name>
<keyword evidence="1" id="KW-0732">Signal</keyword>
<dbReference type="EMBL" id="NIRI02000056">
    <property type="protein sequence ID" value="KAG5442737.1"/>
    <property type="molecule type" value="Genomic_DNA"/>
</dbReference>
<reference evidence="2 3" key="1">
    <citation type="journal article" date="2018" name="Biotechnol. Adv.">
        <title>Improved genomic resources and new bioinformatic workflow for the carcinogenic parasite Clonorchis sinensis: Biotechnological implications.</title>
        <authorList>
            <person name="Wang D."/>
            <person name="Korhonen P.K."/>
            <person name="Gasser R.B."/>
            <person name="Young N.D."/>
        </authorList>
    </citation>
    <scope>NUCLEOTIDE SEQUENCE [LARGE SCALE GENOMIC DNA]</scope>
    <source>
        <strain evidence="2">Cs-k2</strain>
    </source>
</reference>
<evidence type="ECO:0000313" key="3">
    <source>
        <dbReference type="Proteomes" id="UP000286415"/>
    </source>
</evidence>
<evidence type="ECO:0000256" key="1">
    <source>
        <dbReference type="SAM" id="SignalP"/>
    </source>
</evidence>